<feature type="region of interest" description="Disordered" evidence="2">
    <location>
        <begin position="1"/>
        <end position="64"/>
    </location>
</feature>
<dbReference type="PROSITE" id="PS50879">
    <property type="entry name" value="RNASE_H_1"/>
    <property type="match status" value="1"/>
</dbReference>
<dbReference type="CDD" id="cd01647">
    <property type="entry name" value="RT_LTR"/>
    <property type="match status" value="1"/>
</dbReference>
<dbReference type="InterPro" id="IPR041577">
    <property type="entry name" value="RT_RNaseH_2"/>
</dbReference>
<dbReference type="PANTHER" id="PTHR48475:SF2">
    <property type="entry name" value="RIBONUCLEASE H"/>
    <property type="match status" value="1"/>
</dbReference>
<dbReference type="CDD" id="cd09279">
    <property type="entry name" value="RNase_HI_like"/>
    <property type="match status" value="1"/>
</dbReference>
<dbReference type="Gene3D" id="2.40.70.10">
    <property type="entry name" value="Acid Proteases"/>
    <property type="match status" value="1"/>
</dbReference>
<evidence type="ECO:0000313" key="7">
    <source>
        <dbReference type="Proteomes" id="UP001289374"/>
    </source>
</evidence>
<feature type="region of interest" description="Disordered" evidence="2">
    <location>
        <begin position="314"/>
        <end position="353"/>
    </location>
</feature>
<gene>
    <name evidence="6" type="ORF">Sango_2619700</name>
</gene>
<feature type="compositionally biased region" description="Basic and acidic residues" evidence="2">
    <location>
        <begin position="1"/>
        <end position="11"/>
    </location>
</feature>
<dbReference type="CDD" id="cd00303">
    <property type="entry name" value="retropepsin_like"/>
    <property type="match status" value="1"/>
</dbReference>
<dbReference type="Proteomes" id="UP001289374">
    <property type="component" value="Unassembled WGS sequence"/>
</dbReference>
<dbReference type="InterPro" id="IPR012337">
    <property type="entry name" value="RNaseH-like_sf"/>
</dbReference>
<comment type="caution">
    <text evidence="6">The sequence shown here is derived from an EMBL/GenBank/DDBJ whole genome shotgun (WGS) entry which is preliminary data.</text>
</comment>
<feature type="domain" description="RNase H type-1" evidence="4">
    <location>
        <begin position="1196"/>
        <end position="1325"/>
    </location>
</feature>
<dbReference type="Gene3D" id="3.30.420.10">
    <property type="entry name" value="Ribonuclease H-like superfamily/Ribonuclease H"/>
    <property type="match status" value="2"/>
</dbReference>
<evidence type="ECO:0000256" key="1">
    <source>
        <dbReference type="ARBA" id="ARBA00023172"/>
    </source>
</evidence>
<feature type="domain" description="Integrase catalytic" evidence="5">
    <location>
        <begin position="1484"/>
        <end position="1607"/>
    </location>
</feature>
<evidence type="ECO:0000259" key="4">
    <source>
        <dbReference type="PROSITE" id="PS50879"/>
    </source>
</evidence>
<dbReference type="GO" id="GO:0015074">
    <property type="term" value="P:DNA integration"/>
    <property type="evidence" value="ECO:0007669"/>
    <property type="project" value="InterPro"/>
</dbReference>
<dbReference type="InterPro" id="IPR043502">
    <property type="entry name" value="DNA/RNA_pol_sf"/>
</dbReference>
<dbReference type="Pfam" id="PF17921">
    <property type="entry name" value="Integrase_H2C2"/>
    <property type="match status" value="1"/>
</dbReference>
<evidence type="ECO:0000259" key="5">
    <source>
        <dbReference type="PROSITE" id="PS50994"/>
    </source>
</evidence>
<protein>
    <submittedName>
        <fullName evidence="6">Retrovirus-related Pol polyprotein from transposon</fullName>
    </submittedName>
</protein>
<evidence type="ECO:0000259" key="3">
    <source>
        <dbReference type="PROSITE" id="PS50878"/>
    </source>
</evidence>
<dbReference type="InterPro" id="IPR041588">
    <property type="entry name" value="Integrase_H2C2"/>
</dbReference>
<feature type="compositionally biased region" description="Polar residues" evidence="2">
    <location>
        <begin position="435"/>
        <end position="450"/>
    </location>
</feature>
<dbReference type="Gene3D" id="3.30.70.270">
    <property type="match status" value="2"/>
</dbReference>
<dbReference type="Pfam" id="PF13456">
    <property type="entry name" value="RVT_3"/>
    <property type="match status" value="1"/>
</dbReference>
<dbReference type="SUPFAM" id="SSF56672">
    <property type="entry name" value="DNA/RNA polymerases"/>
    <property type="match status" value="1"/>
</dbReference>
<evidence type="ECO:0000256" key="2">
    <source>
        <dbReference type="SAM" id="MobiDB-lite"/>
    </source>
</evidence>
<dbReference type="GO" id="GO:0003676">
    <property type="term" value="F:nucleic acid binding"/>
    <property type="evidence" value="ECO:0007669"/>
    <property type="project" value="InterPro"/>
</dbReference>
<feature type="domain" description="Reverse transcriptase" evidence="3">
    <location>
        <begin position="797"/>
        <end position="976"/>
    </location>
</feature>
<accession>A0AAE1TBB1</accession>
<dbReference type="PANTHER" id="PTHR48475">
    <property type="entry name" value="RIBONUCLEASE H"/>
    <property type="match status" value="1"/>
</dbReference>
<dbReference type="PROSITE" id="PS50878">
    <property type="entry name" value="RT_POL"/>
    <property type="match status" value="1"/>
</dbReference>
<dbReference type="PROSITE" id="PS50994">
    <property type="entry name" value="INTEGRASE"/>
    <property type="match status" value="1"/>
</dbReference>
<dbReference type="InterPro" id="IPR005162">
    <property type="entry name" value="Retrotrans_gag_dom"/>
</dbReference>
<keyword evidence="7" id="KW-1185">Reference proteome</keyword>
<dbReference type="Pfam" id="PF03732">
    <property type="entry name" value="Retrotrans_gag"/>
    <property type="match status" value="1"/>
</dbReference>
<dbReference type="InterPro" id="IPR036397">
    <property type="entry name" value="RNaseH_sf"/>
</dbReference>
<sequence length="1733" mass="194517">MQTRSRAREIPGMDDAPEPQLNGADQVPPHERSLPREQPPLNGQTVPPREQIPPPYAESSSHVVPPKETMIQLTQEALLALIHDASTRAAAQAMAQFAVQHPINPPPPSPRRSRELSSAPEEEEQRQEEGSGGPLLGISHRSPTAHSTAILAEALPAGVKVSNLSEYDGTGDPQEHLDKFYAKIDWYDLSDAAYCKVFRTTLSKRALAWFNQLPAGTISSLEQLTQRFLHHFSMNKRVPKTAAFLFTIRQRENEPLRDYMQRFIEAVHEVPHINHELLASIIQQNLLPGRFKESIAGKPPSTMEDLLMRSQKYIRIEESNSSDPSPGVKRKGREEEKEPRKKEERKHVPPTGFTYYTPLNASRGEILIVAEQQGLINQRPRKMKDNPKRLKSDKYCRFHRDRGHTTEECHHLKNEIEKLIQRGHLRQYVNREQSRQPQETASTQHQNSDNLPTAGVIAVISGGPAGGDSANARKALVRAARRDNWQTPNQIHNINSGKQGEIAFGEQDLDPMRNQNNDALVISATLSNFWVKKVLVDSGSSADIIFYDAYVQLGVDNAQLRKVNTPLTGFSGEMIEPLGEVTLPLSLGSYPKRSTKMVKFLVVKAPSAYNIILGRPSLNLFRAIASTFHMKLKFPTSDGVGEAVGDERMARECYANTLKRSREKLGGVPYQKGKRKMTDIGLEIKDAPEEPFGKSCGERRVEAIEELKVINLSEDDEKTTKIGTKMRPSTEEHLIQFLKKNKEVFAWTMTDLHGISPDVITHKLSVSPSAKPVKQKKRIFGAERSRAIKEEVDKMLQAGYIRPVQYPEWLANVVLVPKPNGKWRLCIDFTDLNKACPKDPFPLPRIDILVDSTSGCEMLSFLDAYQGYNQIPLAPEDQEKASFVTDQGVFCYNVMPFGLKNAGATYQRLVNHMFQNQIGRNMEVYIDDMLVKSEKEQDHIKDLEECFQILTTFGMKLNPAKCTFGVRGGRFLGYMISERGIEANPEKINAIMDITPPKSIREVQKLAGRLAALNRFISRSADKGLPFFKILRGGAKFEWSTHGQEAFDELKKYLVSPPLLTKPETGETLYLYLAVSENAVSSVLVRQENREHLPVYYVSKVLQGAEPRYSQIEKLALSLVIAARKLRPYFQSHQVTVLTNHPLKQLLASPKLSGRMVKWAVELSEYGIEFHPRPAIKAQVLADFVVELAYDEASISTPTWSVYVDGSSTPTGSGAGVALESPQGDKFEYAIKLDFPSSNNEAEYEAFLVGCELALAAGAKRIVIYSDSQLVVNQVQGSYEARDEKMAKYFSKAKSMLGKFEEASVAQVSRANNATADQLAKLASSMAAIRSRKIIFISSERAAIEEPEEVICIDPTLLSWKEEIIRFLTKGVQPENKKDAKVLRRKASRFAMIDGELYKRGFSQPFLKCLTPEEGNYVLREIHEGICGNHLGGNALAGKSLRQGFYWPTMLGDAHEIVKRCRACQEHANVNHQPAALMPLRALWVEAEPLAKISEKEVIKFLWRNIVCRFGIPRAIITDNGTQFSGNKLKEWCKGLAIKQFFTSVSNPQANGQTEVTNRTILQHLKTRLGTAKGAWVDELPSVLWAYRTTPRTTTGETPFSLSYGTDAVAPAEVGELNWRVKHYDLEANEQGLRMNLDFVEEVRERASVRAAMYKARMAKAYNSRVRPRNFQVGDLVMRKAEASGPIGKLDSKWVGPYKVTEIVGTGAYKLQQMDGTNIPRTWNIANLKKYYS</sequence>
<dbReference type="SUPFAM" id="SSF53098">
    <property type="entry name" value="Ribonuclease H-like"/>
    <property type="match status" value="2"/>
</dbReference>
<dbReference type="GO" id="GO:0006310">
    <property type="term" value="P:DNA recombination"/>
    <property type="evidence" value="ECO:0007669"/>
    <property type="project" value="UniProtKB-KW"/>
</dbReference>
<reference evidence="6" key="2">
    <citation type="journal article" date="2024" name="Plant">
        <title>Genomic evolution and insights into agronomic trait innovations of Sesamum species.</title>
        <authorList>
            <person name="Miao H."/>
            <person name="Wang L."/>
            <person name="Qu L."/>
            <person name="Liu H."/>
            <person name="Sun Y."/>
            <person name="Le M."/>
            <person name="Wang Q."/>
            <person name="Wei S."/>
            <person name="Zheng Y."/>
            <person name="Lin W."/>
            <person name="Duan Y."/>
            <person name="Cao H."/>
            <person name="Xiong S."/>
            <person name="Wang X."/>
            <person name="Wei L."/>
            <person name="Li C."/>
            <person name="Ma Q."/>
            <person name="Ju M."/>
            <person name="Zhao R."/>
            <person name="Li G."/>
            <person name="Mu C."/>
            <person name="Tian Q."/>
            <person name="Mei H."/>
            <person name="Zhang T."/>
            <person name="Gao T."/>
            <person name="Zhang H."/>
        </authorList>
    </citation>
    <scope>NUCLEOTIDE SEQUENCE</scope>
    <source>
        <strain evidence="6">K16</strain>
    </source>
</reference>
<keyword evidence="1" id="KW-0233">DNA recombination</keyword>
<name>A0AAE1TBB1_9LAMI</name>
<dbReference type="EMBL" id="JACGWL010000016">
    <property type="protein sequence ID" value="KAK4384957.1"/>
    <property type="molecule type" value="Genomic_DNA"/>
</dbReference>
<dbReference type="InterPro" id="IPR000477">
    <property type="entry name" value="RT_dom"/>
</dbReference>
<feature type="region of interest" description="Disordered" evidence="2">
    <location>
        <begin position="431"/>
        <end position="450"/>
    </location>
</feature>
<dbReference type="InterPro" id="IPR021109">
    <property type="entry name" value="Peptidase_aspartic_dom_sf"/>
</dbReference>
<evidence type="ECO:0000313" key="6">
    <source>
        <dbReference type="EMBL" id="KAK4384957.1"/>
    </source>
</evidence>
<feature type="region of interest" description="Disordered" evidence="2">
    <location>
        <begin position="100"/>
        <end position="140"/>
    </location>
</feature>
<dbReference type="Pfam" id="PF00078">
    <property type="entry name" value="RVT_1"/>
    <property type="match status" value="1"/>
</dbReference>
<reference evidence="6" key="1">
    <citation type="submission" date="2020-06" db="EMBL/GenBank/DDBJ databases">
        <authorList>
            <person name="Li T."/>
            <person name="Hu X."/>
            <person name="Zhang T."/>
            <person name="Song X."/>
            <person name="Zhang H."/>
            <person name="Dai N."/>
            <person name="Sheng W."/>
            <person name="Hou X."/>
            <person name="Wei L."/>
        </authorList>
    </citation>
    <scope>NUCLEOTIDE SEQUENCE</scope>
    <source>
        <strain evidence="6">K16</strain>
        <tissue evidence="6">Leaf</tissue>
    </source>
</reference>
<proteinExistence type="predicted"/>
<dbReference type="InterPro" id="IPR002156">
    <property type="entry name" value="RNaseH_domain"/>
</dbReference>
<dbReference type="InterPro" id="IPR043128">
    <property type="entry name" value="Rev_trsase/Diguanyl_cyclase"/>
</dbReference>
<dbReference type="InterPro" id="IPR001584">
    <property type="entry name" value="Integrase_cat-core"/>
</dbReference>
<organism evidence="6 7">
    <name type="scientific">Sesamum angolense</name>
    <dbReference type="NCBI Taxonomy" id="2727404"/>
    <lineage>
        <taxon>Eukaryota</taxon>
        <taxon>Viridiplantae</taxon>
        <taxon>Streptophyta</taxon>
        <taxon>Embryophyta</taxon>
        <taxon>Tracheophyta</taxon>
        <taxon>Spermatophyta</taxon>
        <taxon>Magnoliopsida</taxon>
        <taxon>eudicotyledons</taxon>
        <taxon>Gunneridae</taxon>
        <taxon>Pentapetalae</taxon>
        <taxon>asterids</taxon>
        <taxon>lamiids</taxon>
        <taxon>Lamiales</taxon>
        <taxon>Pedaliaceae</taxon>
        <taxon>Sesamum</taxon>
    </lineage>
</organism>
<dbReference type="Pfam" id="PF17919">
    <property type="entry name" value="RT_RNaseH_2"/>
    <property type="match status" value="1"/>
</dbReference>
<dbReference type="Gene3D" id="1.10.340.70">
    <property type="match status" value="1"/>
</dbReference>
<feature type="compositionally biased region" description="Basic and acidic residues" evidence="2">
    <location>
        <begin position="332"/>
        <end position="347"/>
    </location>
</feature>
<dbReference type="GO" id="GO:0004523">
    <property type="term" value="F:RNA-DNA hybrid ribonuclease activity"/>
    <property type="evidence" value="ECO:0007669"/>
    <property type="project" value="InterPro"/>
</dbReference>
<dbReference type="Gene3D" id="3.10.10.10">
    <property type="entry name" value="HIV Type 1 Reverse Transcriptase, subunit A, domain 1"/>
    <property type="match status" value="1"/>
</dbReference>